<feature type="non-terminal residue" evidence="8">
    <location>
        <position position="1"/>
    </location>
</feature>
<dbReference type="GO" id="GO:0005634">
    <property type="term" value="C:nucleus"/>
    <property type="evidence" value="ECO:0007669"/>
    <property type="project" value="TreeGrafter"/>
</dbReference>
<evidence type="ECO:0000256" key="4">
    <source>
        <dbReference type="PIRSR" id="PIRSR001430-1"/>
    </source>
</evidence>
<evidence type="ECO:0000313" key="9">
    <source>
        <dbReference type="Proteomes" id="UP000193944"/>
    </source>
</evidence>
<dbReference type="InterPro" id="IPR020094">
    <property type="entry name" value="TruA/RsuA/RluB/E/F_N"/>
</dbReference>
<sequence>KREFDFTKCCYRYIALKIAYFGWNYQGFAEQTQDKNVNTIEGHLFEVLKSLKLIQDRKTCHYSLCGRTDKGVSAFSQIVGLYVRSSLKNDPKKGIYTTENEMDYVSMLNRMLPIDIRVLAWSPIKSSFHARYNCSYRKYNYFFTKQDLDIELMQKACKKLEGLHDFRNFCKIDPTKHNKFERTIYSYISPYNPFDIYVFEIKSMAFLWHQVRCCMAILFLIGKHKENIDIIDKLFDVNDENDQGKPIYDLAPEIPLVLVDAGYPE</sequence>
<dbReference type="Pfam" id="PF01416">
    <property type="entry name" value="PseudoU_synth_1"/>
    <property type="match status" value="1"/>
</dbReference>
<organism evidence="8 9">
    <name type="scientific">Anaeromyces robustus</name>
    <dbReference type="NCBI Taxonomy" id="1754192"/>
    <lineage>
        <taxon>Eukaryota</taxon>
        <taxon>Fungi</taxon>
        <taxon>Fungi incertae sedis</taxon>
        <taxon>Chytridiomycota</taxon>
        <taxon>Chytridiomycota incertae sedis</taxon>
        <taxon>Neocallimastigomycetes</taxon>
        <taxon>Neocallimastigales</taxon>
        <taxon>Neocallimastigaceae</taxon>
        <taxon>Anaeromyces</taxon>
    </lineage>
</organism>
<feature type="active site" description="Nucleophile" evidence="4">
    <location>
        <position position="69"/>
    </location>
</feature>
<dbReference type="InterPro" id="IPR020097">
    <property type="entry name" value="PsdUridine_synth_TruA_a/b_dom"/>
</dbReference>
<dbReference type="PANTHER" id="PTHR11142">
    <property type="entry name" value="PSEUDOURIDYLATE SYNTHASE"/>
    <property type="match status" value="1"/>
</dbReference>
<dbReference type="GO" id="GO:0031119">
    <property type="term" value="P:tRNA pseudouridine synthesis"/>
    <property type="evidence" value="ECO:0007669"/>
    <property type="project" value="TreeGrafter"/>
</dbReference>
<evidence type="ECO:0000256" key="5">
    <source>
        <dbReference type="PIRSR" id="PIRSR001430-2"/>
    </source>
</evidence>
<comment type="similarity">
    <text evidence="1 6">Belongs to the tRNA pseudouridine synthase TruA family.</text>
</comment>
<protein>
    <recommendedName>
        <fullName evidence="6">tRNA pseudouridine synthase</fullName>
        <ecNumber evidence="6">5.4.99.12</ecNumber>
    </recommendedName>
</protein>
<feature type="domain" description="Pseudouridine synthase I TruA alpha/beta" evidence="7">
    <location>
        <begin position="156"/>
        <end position="264"/>
    </location>
</feature>
<keyword evidence="2 6" id="KW-0819">tRNA processing</keyword>
<dbReference type="SUPFAM" id="SSF55120">
    <property type="entry name" value="Pseudouridine synthase"/>
    <property type="match status" value="1"/>
</dbReference>
<dbReference type="AlphaFoldDB" id="A0A1Y1XL89"/>
<evidence type="ECO:0000259" key="7">
    <source>
        <dbReference type="Pfam" id="PF01416"/>
    </source>
</evidence>
<dbReference type="STRING" id="1754192.A0A1Y1XL89"/>
<evidence type="ECO:0000256" key="2">
    <source>
        <dbReference type="ARBA" id="ARBA00022694"/>
    </source>
</evidence>
<keyword evidence="9" id="KW-1185">Reference proteome</keyword>
<dbReference type="InterPro" id="IPR001406">
    <property type="entry name" value="PsdUridine_synth_TruA"/>
</dbReference>
<dbReference type="GO" id="GO:0160147">
    <property type="term" value="F:tRNA pseudouridine(38-40) synthase activity"/>
    <property type="evidence" value="ECO:0007669"/>
    <property type="project" value="UniProtKB-EC"/>
</dbReference>
<comment type="caution">
    <text evidence="8">The sequence shown here is derived from an EMBL/GenBank/DDBJ whole genome shotgun (WGS) entry which is preliminary data.</text>
</comment>
<dbReference type="OrthoDB" id="25767at2759"/>
<feature type="non-terminal residue" evidence="8">
    <location>
        <position position="265"/>
    </location>
</feature>
<evidence type="ECO:0000313" key="8">
    <source>
        <dbReference type="EMBL" id="ORX86511.1"/>
    </source>
</evidence>
<dbReference type="PIRSF" id="PIRSF001430">
    <property type="entry name" value="tRNA_psdUrid_synth"/>
    <property type="match status" value="1"/>
</dbReference>
<dbReference type="NCBIfam" id="TIGR00071">
    <property type="entry name" value="hisT_truA"/>
    <property type="match status" value="1"/>
</dbReference>
<dbReference type="EMBL" id="MCFG01000020">
    <property type="protein sequence ID" value="ORX86511.1"/>
    <property type="molecule type" value="Genomic_DNA"/>
</dbReference>
<dbReference type="HAMAP" id="MF_00171">
    <property type="entry name" value="TruA"/>
    <property type="match status" value="1"/>
</dbReference>
<dbReference type="GO" id="GO:0003723">
    <property type="term" value="F:RNA binding"/>
    <property type="evidence" value="ECO:0007669"/>
    <property type="project" value="InterPro"/>
</dbReference>
<dbReference type="EC" id="5.4.99.12" evidence="6"/>
<dbReference type="Gene3D" id="3.30.70.580">
    <property type="entry name" value="Pseudouridine synthase I, catalytic domain, N-terminal subdomain"/>
    <property type="match status" value="1"/>
</dbReference>
<accession>A0A1Y1XL89</accession>
<feature type="binding site" evidence="5">
    <location>
        <position position="139"/>
    </location>
    <ligand>
        <name>substrate</name>
    </ligand>
</feature>
<evidence type="ECO:0000256" key="6">
    <source>
        <dbReference type="RuleBase" id="RU003792"/>
    </source>
</evidence>
<dbReference type="GO" id="GO:1990481">
    <property type="term" value="P:mRNA pseudouridine synthesis"/>
    <property type="evidence" value="ECO:0007669"/>
    <property type="project" value="TreeGrafter"/>
</dbReference>
<gene>
    <name evidence="8" type="ORF">BCR32DRAFT_186793</name>
</gene>
<dbReference type="InterPro" id="IPR020103">
    <property type="entry name" value="PsdUridine_synth_cat_dom_sf"/>
</dbReference>
<dbReference type="FunFam" id="3.30.70.580:FF:000007">
    <property type="entry name" value="tRNA pseudouridine synthase"/>
    <property type="match status" value="1"/>
</dbReference>
<name>A0A1Y1XL89_9FUNG</name>
<dbReference type="GO" id="GO:0005737">
    <property type="term" value="C:cytoplasm"/>
    <property type="evidence" value="ECO:0007669"/>
    <property type="project" value="TreeGrafter"/>
</dbReference>
<dbReference type="InterPro" id="IPR020095">
    <property type="entry name" value="PsdUridine_synth_TruA_C"/>
</dbReference>
<dbReference type="Proteomes" id="UP000193944">
    <property type="component" value="Unassembled WGS sequence"/>
</dbReference>
<proteinExistence type="inferred from homology"/>
<dbReference type="Gene3D" id="3.30.70.660">
    <property type="entry name" value="Pseudouridine synthase I, catalytic domain, C-terminal subdomain"/>
    <property type="match status" value="1"/>
</dbReference>
<dbReference type="PANTHER" id="PTHR11142:SF5">
    <property type="entry name" value="TRNA PSEUDOURIDINE(38_39) SYNTHASE"/>
    <property type="match status" value="1"/>
</dbReference>
<evidence type="ECO:0000256" key="1">
    <source>
        <dbReference type="ARBA" id="ARBA00009375"/>
    </source>
</evidence>
<comment type="catalytic activity">
    <reaction evidence="6">
        <text>uridine(38/39/40) in tRNA = pseudouridine(38/39/40) in tRNA</text>
        <dbReference type="Rhea" id="RHEA:22376"/>
        <dbReference type="Rhea" id="RHEA-COMP:10085"/>
        <dbReference type="Rhea" id="RHEA-COMP:10087"/>
        <dbReference type="ChEBI" id="CHEBI:65314"/>
        <dbReference type="ChEBI" id="CHEBI:65315"/>
        <dbReference type="EC" id="5.4.99.12"/>
    </reaction>
</comment>
<evidence type="ECO:0000256" key="3">
    <source>
        <dbReference type="ARBA" id="ARBA00023235"/>
    </source>
</evidence>
<reference evidence="8 9" key="2">
    <citation type="submission" date="2016-08" db="EMBL/GenBank/DDBJ databases">
        <title>Pervasive Adenine N6-methylation of Active Genes in Fungi.</title>
        <authorList>
            <consortium name="DOE Joint Genome Institute"/>
            <person name="Mondo S.J."/>
            <person name="Dannebaum R.O."/>
            <person name="Kuo R.C."/>
            <person name="Labutti K."/>
            <person name="Haridas S."/>
            <person name="Kuo A."/>
            <person name="Salamov A."/>
            <person name="Ahrendt S.R."/>
            <person name="Lipzen A."/>
            <person name="Sullivan W."/>
            <person name="Andreopoulos W.B."/>
            <person name="Clum A."/>
            <person name="Lindquist E."/>
            <person name="Daum C."/>
            <person name="Ramamoorthy G.K."/>
            <person name="Gryganskyi A."/>
            <person name="Culley D."/>
            <person name="Magnuson J.K."/>
            <person name="James T.Y."/>
            <person name="O'Malley M.A."/>
            <person name="Stajich J.E."/>
            <person name="Spatafora J.W."/>
            <person name="Visel A."/>
            <person name="Grigoriev I.V."/>
        </authorList>
    </citation>
    <scope>NUCLEOTIDE SEQUENCE [LARGE SCALE GENOMIC DNA]</scope>
    <source>
        <strain evidence="8 9">S4</strain>
    </source>
</reference>
<reference evidence="8 9" key="1">
    <citation type="submission" date="2016-08" db="EMBL/GenBank/DDBJ databases">
        <title>A Parts List for Fungal Cellulosomes Revealed by Comparative Genomics.</title>
        <authorList>
            <consortium name="DOE Joint Genome Institute"/>
            <person name="Haitjema C.H."/>
            <person name="Gilmore S.P."/>
            <person name="Henske J.K."/>
            <person name="Solomon K.V."/>
            <person name="De Groot R."/>
            <person name="Kuo A."/>
            <person name="Mondo S.J."/>
            <person name="Salamov A.A."/>
            <person name="Labutti K."/>
            <person name="Zhao Z."/>
            <person name="Chiniquy J."/>
            <person name="Barry K."/>
            <person name="Brewer H.M."/>
            <person name="Purvine S.O."/>
            <person name="Wright A.T."/>
            <person name="Boxma B."/>
            <person name="Van Alen T."/>
            <person name="Hackstein J.H."/>
            <person name="Baker S.E."/>
            <person name="Grigoriev I.V."/>
            <person name="O'Malley M.A."/>
        </authorList>
    </citation>
    <scope>NUCLEOTIDE SEQUENCE [LARGE SCALE GENOMIC DNA]</scope>
    <source>
        <strain evidence="8 9">S4</strain>
    </source>
</reference>
<keyword evidence="3 6" id="KW-0413">Isomerase</keyword>